<comment type="caution">
    <text evidence="1">The sequence shown here is derived from an EMBL/GenBank/DDBJ whole genome shotgun (WGS) entry which is preliminary data.</text>
</comment>
<protein>
    <submittedName>
        <fullName evidence="1">Uncharacterized protein</fullName>
    </submittedName>
</protein>
<evidence type="ECO:0000313" key="1">
    <source>
        <dbReference type="EMBL" id="KAI8003005.1"/>
    </source>
</evidence>
<dbReference type="EMBL" id="CM045766">
    <property type="protein sequence ID" value="KAI8003005.1"/>
    <property type="molecule type" value="Genomic_DNA"/>
</dbReference>
<gene>
    <name evidence="1" type="ORF">LOK49_LG08G01594</name>
</gene>
<organism evidence="1 2">
    <name type="scientific">Camellia lanceoleosa</name>
    <dbReference type="NCBI Taxonomy" id="1840588"/>
    <lineage>
        <taxon>Eukaryota</taxon>
        <taxon>Viridiplantae</taxon>
        <taxon>Streptophyta</taxon>
        <taxon>Embryophyta</taxon>
        <taxon>Tracheophyta</taxon>
        <taxon>Spermatophyta</taxon>
        <taxon>Magnoliopsida</taxon>
        <taxon>eudicotyledons</taxon>
        <taxon>Gunneridae</taxon>
        <taxon>Pentapetalae</taxon>
        <taxon>asterids</taxon>
        <taxon>Ericales</taxon>
        <taxon>Theaceae</taxon>
        <taxon>Camellia</taxon>
    </lineage>
</organism>
<evidence type="ECO:0000313" key="2">
    <source>
        <dbReference type="Proteomes" id="UP001060215"/>
    </source>
</evidence>
<accession>A0ACC0GQC2</accession>
<sequence length="70" mass="7774">MRGFVCKIPSDHGLDGVGKVVSLGVGVFLGYVFSGWYIQMCKKLALEESRYIEMLEKQALEESRTAVVTC</sequence>
<reference evidence="1 2" key="1">
    <citation type="journal article" date="2022" name="Plant J.">
        <title>Chromosome-level genome of Camellia lanceoleosa provides a valuable resource for understanding genome evolution and self-incompatibility.</title>
        <authorList>
            <person name="Gong W."/>
            <person name="Xiao S."/>
            <person name="Wang L."/>
            <person name="Liao Z."/>
            <person name="Chang Y."/>
            <person name="Mo W."/>
            <person name="Hu G."/>
            <person name="Li W."/>
            <person name="Zhao G."/>
            <person name="Zhu H."/>
            <person name="Hu X."/>
            <person name="Ji K."/>
            <person name="Xiang X."/>
            <person name="Song Q."/>
            <person name="Yuan D."/>
            <person name="Jin S."/>
            <person name="Zhang L."/>
        </authorList>
    </citation>
    <scope>NUCLEOTIDE SEQUENCE [LARGE SCALE GENOMIC DNA]</scope>
    <source>
        <strain evidence="1">SQ_2022a</strain>
    </source>
</reference>
<proteinExistence type="predicted"/>
<keyword evidence="2" id="KW-1185">Reference proteome</keyword>
<dbReference type="Proteomes" id="UP001060215">
    <property type="component" value="Chromosome 9"/>
</dbReference>
<name>A0ACC0GQC2_9ERIC</name>